<dbReference type="GO" id="GO:0032259">
    <property type="term" value="P:methylation"/>
    <property type="evidence" value="ECO:0007669"/>
    <property type="project" value="UniProtKB-KW"/>
</dbReference>
<dbReference type="PANTHER" id="PTHR47816:SF4">
    <property type="entry name" value="RIBOSOMAL RNA SMALL SUBUNIT METHYLTRANSFERASE C"/>
    <property type="match status" value="1"/>
</dbReference>
<dbReference type="GO" id="GO:0008757">
    <property type="term" value="F:S-adenosylmethionine-dependent methyltransferase activity"/>
    <property type="evidence" value="ECO:0007669"/>
    <property type="project" value="InterPro"/>
</dbReference>
<proteinExistence type="predicted"/>
<evidence type="ECO:0000256" key="1">
    <source>
        <dbReference type="ARBA" id="ARBA00022490"/>
    </source>
</evidence>
<dbReference type="SUPFAM" id="SSF53335">
    <property type="entry name" value="S-adenosyl-L-methionine-dependent methyltransferases"/>
    <property type="match status" value="1"/>
</dbReference>
<dbReference type="InterPro" id="IPR046977">
    <property type="entry name" value="RsmC/RlmG"/>
</dbReference>
<evidence type="ECO:0000256" key="4">
    <source>
        <dbReference type="ARBA" id="ARBA00022679"/>
    </source>
</evidence>
<dbReference type="Proteomes" id="UP000030647">
    <property type="component" value="Unassembled WGS sequence"/>
</dbReference>
<dbReference type="InterPro" id="IPR007848">
    <property type="entry name" value="Small_mtfrase_dom"/>
</dbReference>
<evidence type="ECO:0000259" key="5">
    <source>
        <dbReference type="Pfam" id="PF05175"/>
    </source>
</evidence>
<sequence>MSVNPTKKGSLNFMDITYQGTTLRFTSNAEVFSPRGLDQGTETMLNHAEVHANDRILDLGCGFGFVGVYFAATKPEARVTMADVDGNAVALAKENAEQNHVTPMISQSDGFAAIRDARFDVILSNPPYHENFSVPKHFIEGAYRQLAPNGRLYMVTKRRTWYENKIRTVFGGVHVIEDNGYFVFAAQKRIGEHRGHTHEKQHTLSKKLQRKQARLARNQ</sequence>
<dbReference type="STRING" id="1231336.L248_3062"/>
<keyword evidence="3" id="KW-0489">Methyltransferase</keyword>
<dbReference type="eggNOG" id="COG2813">
    <property type="taxonomic scope" value="Bacteria"/>
</dbReference>
<protein>
    <submittedName>
        <fullName evidence="6">HemK</fullName>
    </submittedName>
</protein>
<evidence type="ECO:0000313" key="7">
    <source>
        <dbReference type="Proteomes" id="UP000030647"/>
    </source>
</evidence>
<keyword evidence="1" id="KW-0963">Cytoplasm</keyword>
<keyword evidence="2" id="KW-0698">rRNA processing</keyword>
<evidence type="ECO:0000313" key="6">
    <source>
        <dbReference type="EMBL" id="ERL65124.1"/>
    </source>
</evidence>
<evidence type="ECO:0000256" key="3">
    <source>
        <dbReference type="ARBA" id="ARBA00022603"/>
    </source>
</evidence>
<organism evidence="6 7">
    <name type="scientific">Schleiferilactobacillus shenzhenensis LY-73</name>
    <dbReference type="NCBI Taxonomy" id="1231336"/>
    <lineage>
        <taxon>Bacteria</taxon>
        <taxon>Bacillati</taxon>
        <taxon>Bacillota</taxon>
        <taxon>Bacilli</taxon>
        <taxon>Lactobacillales</taxon>
        <taxon>Lactobacillaceae</taxon>
        <taxon>Schleiferilactobacillus</taxon>
    </lineage>
</organism>
<gene>
    <name evidence="6" type="primary">hemK</name>
    <name evidence="6" type="ORF">L248_3062</name>
</gene>
<dbReference type="EMBL" id="KI271589">
    <property type="protein sequence ID" value="ERL65124.1"/>
    <property type="molecule type" value="Genomic_DNA"/>
</dbReference>
<reference evidence="7" key="1">
    <citation type="journal article" date="2013" name="Genome Announc.">
        <title>Whole-Genome Sequencing of Lactobacillus shenzhenensis Strain LY-73T.</title>
        <authorList>
            <person name="Lin Z."/>
            <person name="Liu Z."/>
            <person name="Yang R."/>
            <person name="Zou Y."/>
            <person name="Wan D."/>
            <person name="Chen J."/>
            <person name="Guo M."/>
            <person name="Zhao J."/>
            <person name="Fang C."/>
            <person name="Yang R."/>
            <person name="Liu F."/>
        </authorList>
    </citation>
    <scope>NUCLEOTIDE SEQUENCE [LARGE SCALE GENOMIC DNA]</scope>
    <source>
        <strain evidence="7">LY-73</strain>
    </source>
</reference>
<keyword evidence="4" id="KW-0808">Transferase</keyword>
<dbReference type="PANTHER" id="PTHR47816">
    <property type="entry name" value="RIBOSOMAL RNA SMALL SUBUNIT METHYLTRANSFERASE C"/>
    <property type="match status" value="1"/>
</dbReference>
<dbReference type="InterPro" id="IPR029063">
    <property type="entry name" value="SAM-dependent_MTases_sf"/>
</dbReference>
<dbReference type="HOGENOM" id="CLU_018398_7_2_9"/>
<dbReference type="GO" id="GO:0006364">
    <property type="term" value="P:rRNA processing"/>
    <property type="evidence" value="ECO:0007669"/>
    <property type="project" value="UniProtKB-KW"/>
</dbReference>
<evidence type="ECO:0000256" key="2">
    <source>
        <dbReference type="ARBA" id="ARBA00022552"/>
    </source>
</evidence>
<dbReference type="CDD" id="cd02440">
    <property type="entry name" value="AdoMet_MTases"/>
    <property type="match status" value="1"/>
</dbReference>
<dbReference type="AlphaFoldDB" id="U4TLN5"/>
<dbReference type="PROSITE" id="PS00092">
    <property type="entry name" value="N6_MTASE"/>
    <property type="match status" value="1"/>
</dbReference>
<dbReference type="GO" id="GO:0008170">
    <property type="term" value="F:N-methyltransferase activity"/>
    <property type="evidence" value="ECO:0007669"/>
    <property type="project" value="UniProtKB-ARBA"/>
</dbReference>
<dbReference type="GO" id="GO:0003676">
    <property type="term" value="F:nucleic acid binding"/>
    <property type="evidence" value="ECO:0007669"/>
    <property type="project" value="InterPro"/>
</dbReference>
<accession>U4TLN5</accession>
<keyword evidence="7" id="KW-1185">Reference proteome</keyword>
<dbReference type="Gene3D" id="3.40.50.150">
    <property type="entry name" value="Vaccinia Virus protein VP39"/>
    <property type="match status" value="1"/>
</dbReference>
<feature type="domain" description="Methyltransferase small" evidence="5">
    <location>
        <begin position="23"/>
        <end position="183"/>
    </location>
</feature>
<name>U4TLN5_9LACO</name>
<dbReference type="InterPro" id="IPR002052">
    <property type="entry name" value="DNA_methylase_N6_adenine_CS"/>
</dbReference>
<dbReference type="Pfam" id="PF05175">
    <property type="entry name" value="MTS"/>
    <property type="match status" value="1"/>
</dbReference>